<protein>
    <submittedName>
        <fullName evidence="2">Sugar phosphate isomerase/epimerase</fullName>
    </submittedName>
</protein>
<keyword evidence="2" id="KW-0413">Isomerase</keyword>
<comment type="caution">
    <text evidence="2">The sequence shown here is derived from an EMBL/GenBank/DDBJ whole genome shotgun (WGS) entry which is preliminary data.</text>
</comment>
<dbReference type="Pfam" id="PF01261">
    <property type="entry name" value="AP_endonuc_2"/>
    <property type="match status" value="1"/>
</dbReference>
<feature type="domain" description="Xylose isomerase-like TIM barrel" evidence="1">
    <location>
        <begin position="4"/>
        <end position="253"/>
    </location>
</feature>
<evidence type="ECO:0000313" key="2">
    <source>
        <dbReference type="EMBL" id="TDU64266.1"/>
    </source>
</evidence>
<dbReference type="AlphaFoldDB" id="A0A4R7RKL9"/>
<sequence length="288" mass="32492">MLAEEARDLGFEWIEVSHGTKISLLPGLLEAVAAREIKVSSVHNFCPPPVEVLMDAPDVYEFTSPKAWERNRAILLTQKTLAMAPRFGTDRVVIHLGSARVRSITDKLEAMARGGQLYSRDYCNLKLKLVAQREAASAQALEYVRIALDQLLPVCEKEGVRLGIETRSHYEQIPNQREMLLLLDEYKDCPWIGSWHDFGHVQRQANLALLDPGLYLSQIAPRLLGCHVHDVQWPMKDHRAPLSTGGVALEKWLPLLPPGVPLIWELSPGIRRDDLVVALSRWQEKFSA</sequence>
<organism evidence="2 3">
    <name type="scientific">Prosthecobacter fusiformis</name>
    <dbReference type="NCBI Taxonomy" id="48464"/>
    <lineage>
        <taxon>Bacteria</taxon>
        <taxon>Pseudomonadati</taxon>
        <taxon>Verrucomicrobiota</taxon>
        <taxon>Verrucomicrobiia</taxon>
        <taxon>Verrucomicrobiales</taxon>
        <taxon>Verrucomicrobiaceae</taxon>
        <taxon>Prosthecobacter</taxon>
    </lineage>
</organism>
<evidence type="ECO:0000259" key="1">
    <source>
        <dbReference type="Pfam" id="PF01261"/>
    </source>
</evidence>
<evidence type="ECO:0000313" key="3">
    <source>
        <dbReference type="Proteomes" id="UP000295662"/>
    </source>
</evidence>
<dbReference type="Proteomes" id="UP000295662">
    <property type="component" value="Unassembled WGS sequence"/>
</dbReference>
<dbReference type="PANTHER" id="PTHR12110:SF53">
    <property type="entry name" value="BLR5974 PROTEIN"/>
    <property type="match status" value="1"/>
</dbReference>
<reference evidence="2 3" key="1">
    <citation type="submission" date="2019-03" db="EMBL/GenBank/DDBJ databases">
        <title>Genomic Encyclopedia of Archaeal and Bacterial Type Strains, Phase II (KMG-II): from individual species to whole genera.</title>
        <authorList>
            <person name="Goeker M."/>
        </authorList>
    </citation>
    <scope>NUCLEOTIDE SEQUENCE [LARGE SCALE GENOMIC DNA]</scope>
    <source>
        <strain evidence="2 3">ATCC 25309</strain>
    </source>
</reference>
<dbReference type="EMBL" id="SOCA01000011">
    <property type="protein sequence ID" value="TDU64266.1"/>
    <property type="molecule type" value="Genomic_DNA"/>
</dbReference>
<gene>
    <name evidence="2" type="ORF">EI77_04152</name>
</gene>
<dbReference type="InterPro" id="IPR050312">
    <property type="entry name" value="IolE/XylAMocC-like"/>
</dbReference>
<dbReference type="Gene3D" id="3.20.20.150">
    <property type="entry name" value="Divalent-metal-dependent TIM barrel enzymes"/>
    <property type="match status" value="1"/>
</dbReference>
<dbReference type="GO" id="GO:0016853">
    <property type="term" value="F:isomerase activity"/>
    <property type="evidence" value="ECO:0007669"/>
    <property type="project" value="UniProtKB-KW"/>
</dbReference>
<proteinExistence type="predicted"/>
<accession>A0A4R7RKL9</accession>
<dbReference type="InterPro" id="IPR013022">
    <property type="entry name" value="Xyl_isomerase-like_TIM-brl"/>
</dbReference>
<dbReference type="SUPFAM" id="SSF51658">
    <property type="entry name" value="Xylose isomerase-like"/>
    <property type="match status" value="1"/>
</dbReference>
<dbReference type="PANTHER" id="PTHR12110">
    <property type="entry name" value="HYDROXYPYRUVATE ISOMERASE"/>
    <property type="match status" value="1"/>
</dbReference>
<keyword evidence="3" id="KW-1185">Reference proteome</keyword>
<dbReference type="InterPro" id="IPR036237">
    <property type="entry name" value="Xyl_isomerase-like_sf"/>
</dbReference>
<name>A0A4R7RKL9_9BACT</name>